<dbReference type="Proteomes" id="UP001055286">
    <property type="component" value="Unassembled WGS sequence"/>
</dbReference>
<reference evidence="1" key="2">
    <citation type="submission" date="2021-08" db="EMBL/GenBank/DDBJ databases">
        <authorList>
            <person name="Tani A."/>
            <person name="Ola A."/>
            <person name="Ogura Y."/>
            <person name="Katsura K."/>
            <person name="Hayashi T."/>
        </authorList>
    </citation>
    <scope>NUCLEOTIDE SEQUENCE</scope>
    <source>
        <strain evidence="1">JCM 32048</strain>
    </source>
</reference>
<proteinExistence type="predicted"/>
<comment type="caution">
    <text evidence="1">The sequence shown here is derived from an EMBL/GenBank/DDBJ whole genome shotgun (WGS) entry which is preliminary data.</text>
</comment>
<sequence length="153" mass="17621">MSRIGGLAGARGDQRKGSLQELAARWGCVRLIDNVNRRERLAGHFDGWDDLHGLAAFQRGEHQQDRIFMEREAFARLLQSNEVAESDVELPSIVQRPRCRRAHHGDEVLRGRITLFEHGPHDFERVSALREIERLPLHRDTRNSVTQPSDRQT</sequence>
<accession>A0AA37M6F4</accession>
<dbReference type="EMBL" id="BPQJ01000019">
    <property type="protein sequence ID" value="GJD63776.1"/>
    <property type="molecule type" value="Genomic_DNA"/>
</dbReference>
<protein>
    <submittedName>
        <fullName evidence="1">Uncharacterized protein</fullName>
    </submittedName>
</protein>
<organism evidence="1 2">
    <name type="scientific">Methylobacterium frigidaeris</name>
    <dbReference type="NCBI Taxonomy" id="2038277"/>
    <lineage>
        <taxon>Bacteria</taxon>
        <taxon>Pseudomonadati</taxon>
        <taxon>Pseudomonadota</taxon>
        <taxon>Alphaproteobacteria</taxon>
        <taxon>Hyphomicrobiales</taxon>
        <taxon>Methylobacteriaceae</taxon>
        <taxon>Methylobacterium</taxon>
    </lineage>
</organism>
<gene>
    <name evidence="1" type="ORF">MPEAHAMD_3947</name>
</gene>
<keyword evidence="2" id="KW-1185">Reference proteome</keyword>
<evidence type="ECO:0000313" key="1">
    <source>
        <dbReference type="EMBL" id="GJD63776.1"/>
    </source>
</evidence>
<name>A0AA37M6F4_9HYPH</name>
<reference evidence="1" key="1">
    <citation type="journal article" date="2016" name="Front. Microbiol.">
        <title>Genome Sequence of the Piezophilic, Mesophilic Sulfate-Reducing Bacterium Desulfovibrio indicus J2T.</title>
        <authorList>
            <person name="Cao J."/>
            <person name="Maignien L."/>
            <person name="Shao Z."/>
            <person name="Alain K."/>
            <person name="Jebbar M."/>
        </authorList>
    </citation>
    <scope>NUCLEOTIDE SEQUENCE</scope>
    <source>
        <strain evidence="1">JCM 32048</strain>
    </source>
</reference>
<dbReference type="AlphaFoldDB" id="A0AA37M6F4"/>
<evidence type="ECO:0000313" key="2">
    <source>
        <dbReference type="Proteomes" id="UP001055286"/>
    </source>
</evidence>